<dbReference type="EMBL" id="JAZGQO010000003">
    <property type="protein sequence ID" value="KAK6188611.1"/>
    <property type="molecule type" value="Genomic_DNA"/>
</dbReference>
<reference evidence="1 2" key="1">
    <citation type="submission" date="2024-01" db="EMBL/GenBank/DDBJ databases">
        <title>The genome of the rayed Mediterranean limpet Patella caerulea (Linnaeus, 1758).</title>
        <authorList>
            <person name="Anh-Thu Weber A."/>
            <person name="Halstead-Nussloch G."/>
        </authorList>
    </citation>
    <scope>NUCLEOTIDE SEQUENCE [LARGE SCALE GENOMIC DNA]</scope>
    <source>
        <strain evidence="1">AATW-2023a</strain>
        <tissue evidence="1">Whole specimen</tissue>
    </source>
</reference>
<gene>
    <name evidence="1" type="ORF">SNE40_004753</name>
</gene>
<name>A0AAN8KCM1_PATCE</name>
<comment type="caution">
    <text evidence="1">The sequence shown here is derived from an EMBL/GenBank/DDBJ whole genome shotgun (WGS) entry which is preliminary data.</text>
</comment>
<evidence type="ECO:0000313" key="1">
    <source>
        <dbReference type="EMBL" id="KAK6188611.1"/>
    </source>
</evidence>
<accession>A0AAN8KCM1</accession>
<dbReference type="Proteomes" id="UP001347796">
    <property type="component" value="Unassembled WGS sequence"/>
</dbReference>
<protein>
    <submittedName>
        <fullName evidence="1">Uncharacterized protein</fullName>
    </submittedName>
</protein>
<sequence>MNNSIEENISQSSCRVDRPNVTFSPESHSKFIKLLSLKDVGGIIQSQHDFEYFDGFPDNKEYLLSGSLKLLRVPNAGGSSLLSEVFSYELLGRHFGAKLHKTEMEIEYKTRNGPMTDYAVDINGTRLGVSVTRAMKFGGNYTEEHAHHLLNKKLKGVNQSTQNSFTTWTKQILHVWTTSDNITDIITKVYEHDIPPALKTNTLVLVTTTRSDFIFKNSYNLRRKKQ</sequence>
<keyword evidence="2" id="KW-1185">Reference proteome</keyword>
<organism evidence="1 2">
    <name type="scientific">Patella caerulea</name>
    <name type="common">Rayed Mediterranean limpet</name>
    <dbReference type="NCBI Taxonomy" id="87958"/>
    <lineage>
        <taxon>Eukaryota</taxon>
        <taxon>Metazoa</taxon>
        <taxon>Spiralia</taxon>
        <taxon>Lophotrochozoa</taxon>
        <taxon>Mollusca</taxon>
        <taxon>Gastropoda</taxon>
        <taxon>Patellogastropoda</taxon>
        <taxon>Patelloidea</taxon>
        <taxon>Patellidae</taxon>
        <taxon>Patella</taxon>
    </lineage>
</organism>
<dbReference type="AlphaFoldDB" id="A0AAN8KCM1"/>
<proteinExistence type="predicted"/>
<evidence type="ECO:0000313" key="2">
    <source>
        <dbReference type="Proteomes" id="UP001347796"/>
    </source>
</evidence>